<name>A0AAW0R284_9PEZI</name>
<dbReference type="PANTHER" id="PTHR40619:SF3">
    <property type="entry name" value="FUNGAL STAND N-TERMINAL GOODBYE DOMAIN-CONTAINING PROTEIN"/>
    <property type="match status" value="1"/>
</dbReference>
<comment type="caution">
    <text evidence="3">The sequence shown here is derived from an EMBL/GenBank/DDBJ whole genome shotgun (WGS) entry which is preliminary data.</text>
</comment>
<gene>
    <name evidence="3" type="ORF">PG999_005430</name>
</gene>
<evidence type="ECO:0000313" key="3">
    <source>
        <dbReference type="EMBL" id="KAK8121310.1"/>
    </source>
</evidence>
<reference evidence="3 4" key="1">
    <citation type="submission" date="2023-01" db="EMBL/GenBank/DDBJ databases">
        <title>Analysis of 21 Apiospora genomes using comparative genomics revels a genus with tremendous synthesis potential of carbohydrate active enzymes and secondary metabolites.</title>
        <authorList>
            <person name="Sorensen T."/>
        </authorList>
    </citation>
    <scope>NUCLEOTIDE SEQUENCE [LARGE SCALE GENOMIC DNA]</scope>
    <source>
        <strain evidence="3 4">CBS 117206</strain>
    </source>
</reference>
<dbReference type="GO" id="GO:0016787">
    <property type="term" value="F:hydrolase activity"/>
    <property type="evidence" value="ECO:0007669"/>
    <property type="project" value="UniProtKB-KW"/>
</dbReference>
<sequence length="596" mass="66649">MGGINLTIAFALRGWKRGAAVANNAPFSPSPSEVLWLIQPQSVAEGMDNEDIRRRQHSEWQNWLRFENYDDDEDIANLEKECKSLMEAWENFRALFPGLETSETFIELPSIKTVKTAVRGVVATWEEKNEKGIGKATTFLTRYCDTLLAHSQLFSVIPEGDKYISVFTGVVSSLVKAVGRYKEIAEGFSQALVQISDKMNFSQRQSSVHSNDRIRRLVILLYIKYFKFLCNTMKWFSSRRERIKSSFDQTYVPKKIQAEIKEIKEIVDSIRNEASLESQKTILDTRDYLKSIMDKGLTTGLDASRTSPEHRLLSHSPDVDSSSSSEPIQVLPAAEGETREEVLSVHQPKDLNSDSQHLEAFDDRDDDQSLRSQARHPDSRQIPDQAIIRLRQWLSSAVPAPLWIMGKAMATKNSPQSIVAAHIILLAKEANLPSIWFICRPPVVVCLETLLQQKQTLLTSMLYSLIRQLCLLIPPEFSTDIANVEAFNQLDGSLEAIPEAIGLLGRLLQVSPKLICILDGIQLLDYGELAQYVGDLLDVLRSNGQDNRVKLLVTTSGSFANGAKLGAGARLDCSQAPTRVGGRALPGNQSLQSLKF</sequence>
<evidence type="ECO:0000256" key="1">
    <source>
        <dbReference type="SAM" id="MobiDB-lite"/>
    </source>
</evidence>
<evidence type="ECO:0000313" key="4">
    <source>
        <dbReference type="Proteomes" id="UP001392437"/>
    </source>
</evidence>
<dbReference type="Proteomes" id="UP001392437">
    <property type="component" value="Unassembled WGS sequence"/>
</dbReference>
<feature type="compositionally biased region" description="Low complexity" evidence="1">
    <location>
        <begin position="314"/>
        <end position="325"/>
    </location>
</feature>
<protein>
    <submittedName>
        <fullName evidence="3">Carboxylic ester hydrolase</fullName>
    </submittedName>
</protein>
<keyword evidence="3" id="KW-0378">Hydrolase</keyword>
<dbReference type="EMBL" id="JAQQWP010000004">
    <property type="protein sequence ID" value="KAK8121310.1"/>
    <property type="molecule type" value="Genomic_DNA"/>
</dbReference>
<dbReference type="InterPro" id="IPR056125">
    <property type="entry name" value="DUF7708"/>
</dbReference>
<dbReference type="PANTHER" id="PTHR40619">
    <property type="entry name" value="FUNGAL STAND N-TERMINAL GOODBYE DOMAIN-CONTAINING PROTEIN"/>
    <property type="match status" value="1"/>
</dbReference>
<proteinExistence type="predicted"/>
<feature type="compositionally biased region" description="Basic and acidic residues" evidence="1">
    <location>
        <begin position="336"/>
        <end position="349"/>
    </location>
</feature>
<organism evidence="3 4">
    <name type="scientific">Apiospora kogelbergensis</name>
    <dbReference type="NCBI Taxonomy" id="1337665"/>
    <lineage>
        <taxon>Eukaryota</taxon>
        <taxon>Fungi</taxon>
        <taxon>Dikarya</taxon>
        <taxon>Ascomycota</taxon>
        <taxon>Pezizomycotina</taxon>
        <taxon>Sordariomycetes</taxon>
        <taxon>Xylariomycetidae</taxon>
        <taxon>Amphisphaeriales</taxon>
        <taxon>Apiosporaceae</taxon>
        <taxon>Apiospora</taxon>
    </lineage>
</organism>
<accession>A0AAW0R284</accession>
<dbReference type="Pfam" id="PF24809">
    <property type="entry name" value="DUF7708"/>
    <property type="match status" value="1"/>
</dbReference>
<evidence type="ECO:0000259" key="2">
    <source>
        <dbReference type="Pfam" id="PF24809"/>
    </source>
</evidence>
<feature type="region of interest" description="Disordered" evidence="1">
    <location>
        <begin position="362"/>
        <end position="381"/>
    </location>
</feature>
<keyword evidence="4" id="KW-1185">Reference proteome</keyword>
<feature type="region of interest" description="Disordered" evidence="1">
    <location>
        <begin position="299"/>
        <end position="349"/>
    </location>
</feature>
<dbReference type="AlphaFoldDB" id="A0AAW0R284"/>
<feature type="domain" description="DUF7708" evidence="2">
    <location>
        <begin position="139"/>
        <end position="280"/>
    </location>
</feature>